<feature type="region of interest" description="Disordered" evidence="2">
    <location>
        <begin position="783"/>
        <end position="803"/>
    </location>
</feature>
<dbReference type="InterPro" id="IPR037151">
    <property type="entry name" value="AlkB-like_sf"/>
</dbReference>
<feature type="compositionally biased region" description="Low complexity" evidence="2">
    <location>
        <begin position="328"/>
        <end position="337"/>
    </location>
</feature>
<dbReference type="Pfam" id="PF13532">
    <property type="entry name" value="2OG-FeII_Oxy_2"/>
    <property type="match status" value="1"/>
</dbReference>
<keyword evidence="5" id="KW-1185">Reference proteome</keyword>
<dbReference type="Gene3D" id="3.40.50.850">
    <property type="entry name" value="Isochorismatase-like"/>
    <property type="match status" value="1"/>
</dbReference>
<evidence type="ECO:0000259" key="3">
    <source>
        <dbReference type="PROSITE" id="PS51471"/>
    </source>
</evidence>
<dbReference type="InterPro" id="IPR005123">
    <property type="entry name" value="Oxoglu/Fe-dep_dioxygenase_dom"/>
</dbReference>
<evidence type="ECO:0000256" key="2">
    <source>
        <dbReference type="SAM" id="MobiDB-lite"/>
    </source>
</evidence>
<dbReference type="Proteomes" id="UP000663193">
    <property type="component" value="Chromosome 9"/>
</dbReference>
<dbReference type="CDD" id="cd00431">
    <property type="entry name" value="cysteine_hydrolases"/>
    <property type="match status" value="1"/>
</dbReference>
<feature type="compositionally biased region" description="Basic and acidic residues" evidence="2">
    <location>
        <begin position="462"/>
        <end position="475"/>
    </location>
</feature>
<dbReference type="PANTHER" id="PTHR31212:SF5">
    <property type="entry name" value="ISOCHORISMATASE FAMILY PROTEIN FAMILY (AFU_ORTHOLOGUE AFUA_3G14500)"/>
    <property type="match status" value="1"/>
</dbReference>
<feature type="compositionally biased region" description="Basic and acidic residues" evidence="2">
    <location>
        <begin position="511"/>
        <end position="528"/>
    </location>
</feature>
<dbReference type="Gene3D" id="2.60.120.590">
    <property type="entry name" value="Alpha-ketoglutarate-dependent dioxygenase AlkB-like"/>
    <property type="match status" value="1"/>
</dbReference>
<evidence type="ECO:0000313" key="5">
    <source>
        <dbReference type="Proteomes" id="UP000663193"/>
    </source>
</evidence>
<dbReference type="PROSITE" id="PS51471">
    <property type="entry name" value="FE2OG_OXY"/>
    <property type="match status" value="1"/>
</dbReference>
<feature type="region of interest" description="Disordered" evidence="2">
    <location>
        <begin position="287"/>
        <end position="378"/>
    </location>
</feature>
<sequence length="1134" mass="125400">MNPQMSSLMDLVSQNQPHFQTHQALLVIGMQNDFIQPDGRLPVSNKNGYLDRIQTLIPKFRELNGNVIWVQTLYEGDRIANDPNTGEGDALVVGGLIDGDESSTEGAEEDVLKELPSEKVKPSKHKQRALDLLKRVSARRKTLPREVARATAEQDEELFLLKSETKTPACVPDTHGAQFADMIAMQFELPADMVIKTSNYSAFQGTSLLMTLRAKLVTELYICGCITNVSVLATVIDAARHGVKINVIEDCLGYRKSSRHELALKRMDEFFDAYLVNSTEILTKELPVVTDKKPSPPSASRKESNDNEKHIQAALERMSLKDTEGRPSSRPQSIRSPTKILSGGQRKLSLVSIAESRKALNSPPATAETAEPTDREFTDNLVRGAVITGAENGQKEETKLVTKKIRMRSKGTKKKKKKKTDDDGPQEAVEGAQVNGEASAAANHGTAEAAPPVAITPPVPEAVKEPLRSEPEPRRGSLLSRAESVLNLREKMTKPQPLKSVASQPALSGRTETKEKEKDRDSWSDRMRQSLSRTHKPDSTSEAKNRSSYSTKGESRRTSVAATIAEVPPTPSKIVESTPKGTAEAEAQGTSEPPTPNKAIPASVTPTTMAAPKGKTPKLQSLANLPMLGPGDKIGEGDSSITHDFFPADLKHPSDPTRPLCDVIFTQLYNEVCWQTMHHQTGAVPRLVCAQGLFRSDGSMPVYRHPSDQSLPLLHFSPKVDVIRKRAEKAVGHPLNHVLIQMYRDGTDYISEHSDKTLDIVRESSIVNVSFGAQRTMRLRMKRPSKTANGEVGEESKEDTERITQRVPLPHNSLFTLGPATNAQFLHSIQPDKRIPAERSPTELAYNGIRISLTFRHIGTFLDARSHTIWGQGATAKEQRDAADVINNDEQESSALIHAFGTENQSTSFDWPTVYGPGFDVLHLQAAPPDLPILFASNNAIETAQARLFLWEAKIAYTLIDAPTLDPEFERDRQVVYRDLDAMHTEMRMSSCILMYLDKYQPFDTSEASRLITANAYPIMLLAAGLLKAWNNRRAPGYLAEFENLLAQLEDEVMRCGGPYIAGSRFSAADCQVWPVLEEIVGAWDGWSEEGWPGLAEWWRMTGRKKGCVKKLRESMVERVKVEGKDGKEGKGDE</sequence>
<dbReference type="InterPro" id="IPR036380">
    <property type="entry name" value="Isochorismatase-like_sf"/>
</dbReference>
<protein>
    <recommendedName>
        <fullName evidence="3">Fe2OG dioxygenase domain-containing protein</fullName>
    </recommendedName>
</protein>
<dbReference type="InterPro" id="IPR027450">
    <property type="entry name" value="AlkB-like"/>
</dbReference>
<feature type="compositionally biased region" description="Basic and acidic residues" evidence="2">
    <location>
        <begin position="318"/>
        <end position="327"/>
    </location>
</feature>
<dbReference type="AlphaFoldDB" id="A0A7U2F658"/>
<dbReference type="VEuPathDB" id="FungiDB:JI435_143540"/>
<dbReference type="Gene3D" id="1.20.1050.10">
    <property type="match status" value="1"/>
</dbReference>
<dbReference type="SUPFAM" id="SSF52499">
    <property type="entry name" value="Isochorismatase-like hydrolases"/>
    <property type="match status" value="1"/>
</dbReference>
<feature type="region of interest" description="Disordered" evidence="2">
    <location>
        <begin position="397"/>
        <end position="615"/>
    </location>
</feature>
<evidence type="ECO:0000256" key="1">
    <source>
        <dbReference type="ARBA" id="ARBA00006336"/>
    </source>
</evidence>
<reference evidence="5" key="1">
    <citation type="journal article" date="2021" name="BMC Genomics">
        <title>Chromosome-level genome assembly and manually-curated proteome of model necrotroph Parastagonospora nodorum Sn15 reveals a genome-wide trove of candidate effector homologs, and redundancy of virulence-related functions within an accessory chromosome.</title>
        <authorList>
            <person name="Bertazzoni S."/>
            <person name="Jones D.A.B."/>
            <person name="Phan H.T."/>
            <person name="Tan K.-C."/>
            <person name="Hane J.K."/>
        </authorList>
    </citation>
    <scope>NUCLEOTIDE SEQUENCE [LARGE SCALE GENOMIC DNA]</scope>
    <source>
        <strain evidence="5">SN15 / ATCC MYA-4574 / FGSC 10173)</strain>
    </source>
</reference>
<dbReference type="EMBL" id="CP069031">
    <property type="protein sequence ID" value="QRC99444.1"/>
    <property type="molecule type" value="Genomic_DNA"/>
</dbReference>
<dbReference type="SUPFAM" id="SSF51197">
    <property type="entry name" value="Clavaminate synthase-like"/>
    <property type="match status" value="1"/>
</dbReference>
<dbReference type="Pfam" id="PF13410">
    <property type="entry name" value="GST_C_2"/>
    <property type="match status" value="1"/>
</dbReference>
<dbReference type="CDD" id="cd00299">
    <property type="entry name" value="GST_C_family"/>
    <property type="match status" value="1"/>
</dbReference>
<feature type="domain" description="Fe2OG dioxygenase" evidence="3">
    <location>
        <begin position="734"/>
        <end position="859"/>
    </location>
</feature>
<dbReference type="Pfam" id="PF00857">
    <property type="entry name" value="Isochorismatase"/>
    <property type="match status" value="2"/>
</dbReference>
<gene>
    <name evidence="4" type="ORF">JI435_143540</name>
</gene>
<dbReference type="OrthoDB" id="445341at2759"/>
<dbReference type="InterPro" id="IPR000868">
    <property type="entry name" value="Isochorismatase-like_dom"/>
</dbReference>
<dbReference type="InterPro" id="IPR032854">
    <property type="entry name" value="ALKBH3"/>
</dbReference>
<proteinExistence type="inferred from homology"/>
<dbReference type="GO" id="GO:0051213">
    <property type="term" value="F:dioxygenase activity"/>
    <property type="evidence" value="ECO:0007669"/>
    <property type="project" value="InterPro"/>
</dbReference>
<dbReference type="SUPFAM" id="SSF47616">
    <property type="entry name" value="GST C-terminal domain-like"/>
    <property type="match status" value="1"/>
</dbReference>
<dbReference type="InterPro" id="IPR036282">
    <property type="entry name" value="Glutathione-S-Trfase_C_sf"/>
</dbReference>
<dbReference type="GO" id="GO:0006307">
    <property type="term" value="P:DNA alkylation repair"/>
    <property type="evidence" value="ECO:0007669"/>
    <property type="project" value="InterPro"/>
</dbReference>
<name>A0A7U2F658_PHANO</name>
<feature type="compositionally biased region" description="Basic residues" evidence="2">
    <location>
        <begin position="401"/>
        <end position="418"/>
    </location>
</feature>
<organism evidence="4 5">
    <name type="scientific">Phaeosphaeria nodorum (strain SN15 / ATCC MYA-4574 / FGSC 10173)</name>
    <name type="common">Glume blotch fungus</name>
    <name type="synonym">Parastagonospora nodorum</name>
    <dbReference type="NCBI Taxonomy" id="321614"/>
    <lineage>
        <taxon>Eukaryota</taxon>
        <taxon>Fungi</taxon>
        <taxon>Dikarya</taxon>
        <taxon>Ascomycota</taxon>
        <taxon>Pezizomycotina</taxon>
        <taxon>Dothideomycetes</taxon>
        <taxon>Pleosporomycetidae</taxon>
        <taxon>Pleosporales</taxon>
        <taxon>Pleosporineae</taxon>
        <taxon>Phaeosphaeriaceae</taxon>
        <taxon>Parastagonospora</taxon>
    </lineage>
</organism>
<accession>A0A7U2F658</accession>
<comment type="similarity">
    <text evidence="1">Belongs to the isochorismatase family.</text>
</comment>
<evidence type="ECO:0000313" key="4">
    <source>
        <dbReference type="EMBL" id="QRC99444.1"/>
    </source>
</evidence>
<dbReference type="PANTHER" id="PTHR31212">
    <property type="entry name" value="ALPHA-KETOGLUTARATE-DEPENDENT DIOXYGENASE ALKB HOMOLOG 3"/>
    <property type="match status" value="1"/>
</dbReference>
<feature type="compositionally biased region" description="Basic and acidic residues" evidence="2">
    <location>
        <begin position="290"/>
        <end position="311"/>
    </location>
</feature>
<feature type="compositionally biased region" description="Basic and acidic residues" evidence="2">
    <location>
        <begin position="535"/>
        <end position="545"/>
    </location>
</feature>